<dbReference type="EMBL" id="VWXL01000047">
    <property type="protein sequence ID" value="MVB10648.1"/>
    <property type="molecule type" value="Genomic_DNA"/>
</dbReference>
<reference evidence="2 3" key="1">
    <citation type="submission" date="2019-09" db="EMBL/GenBank/DDBJ databases">
        <title>Genome sequence of Clostridium sp. EA1.</title>
        <authorList>
            <person name="Poehlein A."/>
            <person name="Bengelsdorf F.R."/>
            <person name="Daniel R."/>
        </authorList>
    </citation>
    <scope>NUCLEOTIDE SEQUENCE [LARGE SCALE GENOMIC DNA]</scope>
    <source>
        <strain evidence="2 3">EA1</strain>
    </source>
</reference>
<dbReference type="AlphaFoldDB" id="A0A6N8HYA0"/>
<protein>
    <recommendedName>
        <fullName evidence="4">Bacterial Pleckstrin homology domain-containing protein</fullName>
    </recommendedName>
</protein>
<keyword evidence="1" id="KW-1133">Transmembrane helix</keyword>
<evidence type="ECO:0008006" key="4">
    <source>
        <dbReference type="Google" id="ProtNLM"/>
    </source>
</evidence>
<keyword evidence="1" id="KW-0472">Membrane</keyword>
<gene>
    <name evidence="2" type="ORF">CAFE_13440</name>
</gene>
<name>A0A6N8HYA0_9FIRM</name>
<evidence type="ECO:0000313" key="3">
    <source>
        <dbReference type="Proteomes" id="UP000469440"/>
    </source>
</evidence>
<comment type="caution">
    <text evidence="2">The sequence shown here is derived from an EMBL/GenBank/DDBJ whole genome shotgun (WGS) entry which is preliminary data.</text>
</comment>
<accession>A0A6N8HYA0</accession>
<dbReference type="InterPro" id="IPR046088">
    <property type="entry name" value="DUF6106"/>
</dbReference>
<dbReference type="Pfam" id="PF19601">
    <property type="entry name" value="DUF6106"/>
    <property type="match status" value="1"/>
</dbReference>
<feature type="transmembrane region" description="Helical" evidence="1">
    <location>
        <begin position="42"/>
        <end position="58"/>
    </location>
</feature>
<evidence type="ECO:0000256" key="1">
    <source>
        <dbReference type="SAM" id="Phobius"/>
    </source>
</evidence>
<evidence type="ECO:0000313" key="2">
    <source>
        <dbReference type="EMBL" id="MVB10648.1"/>
    </source>
</evidence>
<keyword evidence="3" id="KW-1185">Reference proteome</keyword>
<sequence>MDIFVEQLIKKKFGIKDYLFIFGIIVLGIILVLLSVIILPPIAILVLAGVCYGAYYLITSRSIEYEYSVTNGDITVDKIIYQRKRKRVISVDAHTVEEMGKYDAQKLREKSFASRIVASEREDGSDAWYFCARDSKLGNVLVVFSPDEKTLTAIRPFLPRQVARDAFDRY</sequence>
<feature type="transmembrane region" description="Helical" evidence="1">
    <location>
        <begin position="18"/>
        <end position="36"/>
    </location>
</feature>
<dbReference type="RefSeq" id="WP_066642445.1">
    <property type="nucleotide sequence ID" value="NZ_VWXL01000047.1"/>
</dbReference>
<dbReference type="OrthoDB" id="2062630at2"/>
<dbReference type="Proteomes" id="UP000469440">
    <property type="component" value="Unassembled WGS sequence"/>
</dbReference>
<keyword evidence="1" id="KW-0812">Transmembrane</keyword>
<proteinExistence type="predicted"/>
<organism evidence="2 3">
    <name type="scientific">Caproicibacter fermentans</name>
    <dbReference type="NCBI Taxonomy" id="2576756"/>
    <lineage>
        <taxon>Bacteria</taxon>
        <taxon>Bacillati</taxon>
        <taxon>Bacillota</taxon>
        <taxon>Clostridia</taxon>
        <taxon>Eubacteriales</taxon>
        <taxon>Acutalibacteraceae</taxon>
        <taxon>Caproicibacter</taxon>
    </lineage>
</organism>